<dbReference type="GO" id="GO:0005549">
    <property type="term" value="F:odorant binding"/>
    <property type="evidence" value="ECO:0007669"/>
    <property type="project" value="InterPro"/>
</dbReference>
<feature type="transmembrane region" description="Helical" evidence="10">
    <location>
        <begin position="351"/>
        <end position="370"/>
    </location>
</feature>
<comment type="similarity">
    <text evidence="10">Belongs to the insect chemoreceptor superfamily. Heteromeric odorant receptor channel (TC 1.A.69) family.</text>
</comment>
<evidence type="ECO:0000256" key="1">
    <source>
        <dbReference type="ARBA" id="ARBA00004651"/>
    </source>
</evidence>
<evidence type="ECO:0000313" key="11">
    <source>
        <dbReference type="EMBL" id="KAK9509302.1"/>
    </source>
</evidence>
<dbReference type="PANTHER" id="PTHR21137:SF35">
    <property type="entry name" value="ODORANT RECEPTOR 19A-RELATED"/>
    <property type="match status" value="1"/>
</dbReference>
<feature type="transmembrane region" description="Helical" evidence="10">
    <location>
        <begin position="191"/>
        <end position="215"/>
    </location>
</feature>
<dbReference type="GO" id="GO:0007165">
    <property type="term" value="P:signal transduction"/>
    <property type="evidence" value="ECO:0007669"/>
    <property type="project" value="UniProtKB-KW"/>
</dbReference>
<evidence type="ECO:0000256" key="2">
    <source>
        <dbReference type="ARBA" id="ARBA00022475"/>
    </source>
</evidence>
<keyword evidence="9 10" id="KW-0807">Transducer</keyword>
<keyword evidence="7 10" id="KW-0472">Membrane</keyword>
<keyword evidence="8 10" id="KW-0675">Receptor</keyword>
<name>A0AAW1DFM7_9HEMI</name>
<keyword evidence="12" id="KW-1185">Reference proteome</keyword>
<feature type="transmembrane region" description="Helical" evidence="10">
    <location>
        <begin position="40"/>
        <end position="61"/>
    </location>
</feature>
<organism evidence="11 12">
    <name type="scientific">Rhynocoris fuscipes</name>
    <dbReference type="NCBI Taxonomy" id="488301"/>
    <lineage>
        <taxon>Eukaryota</taxon>
        <taxon>Metazoa</taxon>
        <taxon>Ecdysozoa</taxon>
        <taxon>Arthropoda</taxon>
        <taxon>Hexapoda</taxon>
        <taxon>Insecta</taxon>
        <taxon>Pterygota</taxon>
        <taxon>Neoptera</taxon>
        <taxon>Paraneoptera</taxon>
        <taxon>Hemiptera</taxon>
        <taxon>Heteroptera</taxon>
        <taxon>Panheteroptera</taxon>
        <taxon>Cimicomorpha</taxon>
        <taxon>Reduviidae</taxon>
        <taxon>Harpactorinae</taxon>
        <taxon>Harpactorini</taxon>
        <taxon>Rhynocoris</taxon>
    </lineage>
</organism>
<dbReference type="GO" id="GO:0005886">
    <property type="term" value="C:plasma membrane"/>
    <property type="evidence" value="ECO:0007669"/>
    <property type="project" value="UniProtKB-SubCell"/>
</dbReference>
<evidence type="ECO:0000256" key="3">
    <source>
        <dbReference type="ARBA" id="ARBA00022606"/>
    </source>
</evidence>
<sequence length="446" mass="51471">MKIYIKPEEEALYQGLKKNYGSSYYFTGVFLPEWYKRSKMIYAAYIIFKVLNFVGSILWYYSMVKSIILRPYDFNVLTECVHVSAILTLLLTSPFIFSIYQEELKRLLIAIGAGFYHYEDTLDEETKKLLDDYREKSDKQRKLLSKIMVTLIISVCVTHCVLRPIGDLLTNDRLFKPDDPDGFIYILPMDVWYYLHSTPTGIVIAYVHLVQLFFLGGHAINSVTTIALVFLHSLCCEYEVTVRNKMAPINPTFEILCITMRRLILRAEYLYEKARNGRIMDDVKTDPIFHQCLRKALRDSVRHQQALIKFGIDMKQFFLYPLLSILLLTTFLLCFGGIIFTSKGANGPLLMLYLCCMMAELYNLFVYCYYGGKVNDLNSQVGDELYNANWIEYGSIIKTEILIIQSSKFIKCGLSVGGFNDVDMVTFSDVTSAAYSYFNVLNAVRN</sequence>
<keyword evidence="3 10" id="KW-0716">Sensory transduction</keyword>
<keyword evidence="6 10" id="KW-1133">Transmembrane helix</keyword>
<dbReference type="InterPro" id="IPR004117">
    <property type="entry name" value="7tm6_olfct_rcpt"/>
</dbReference>
<keyword evidence="4 10" id="KW-0812">Transmembrane</keyword>
<accession>A0AAW1DFM7</accession>
<dbReference type="Proteomes" id="UP001461498">
    <property type="component" value="Unassembled WGS sequence"/>
</dbReference>
<dbReference type="GO" id="GO:0004984">
    <property type="term" value="F:olfactory receptor activity"/>
    <property type="evidence" value="ECO:0007669"/>
    <property type="project" value="InterPro"/>
</dbReference>
<evidence type="ECO:0000256" key="8">
    <source>
        <dbReference type="ARBA" id="ARBA00023170"/>
    </source>
</evidence>
<evidence type="ECO:0000256" key="7">
    <source>
        <dbReference type="ARBA" id="ARBA00023136"/>
    </source>
</evidence>
<proteinExistence type="inferred from homology"/>
<keyword evidence="2" id="KW-1003">Cell membrane</keyword>
<dbReference type="AlphaFoldDB" id="A0AAW1DFM7"/>
<comment type="subcellular location">
    <subcellularLocation>
        <location evidence="1 10">Cell membrane</location>
        <topology evidence="1 10">Multi-pass membrane protein</topology>
    </subcellularLocation>
</comment>
<gene>
    <name evidence="11" type="ORF">O3M35_006650</name>
</gene>
<evidence type="ECO:0000256" key="9">
    <source>
        <dbReference type="ARBA" id="ARBA00023224"/>
    </source>
</evidence>
<evidence type="ECO:0000256" key="4">
    <source>
        <dbReference type="ARBA" id="ARBA00022692"/>
    </source>
</evidence>
<reference evidence="11 12" key="1">
    <citation type="submission" date="2022-12" db="EMBL/GenBank/DDBJ databases">
        <title>Chromosome-level genome assembly of true bugs.</title>
        <authorList>
            <person name="Ma L."/>
            <person name="Li H."/>
        </authorList>
    </citation>
    <scope>NUCLEOTIDE SEQUENCE [LARGE SCALE GENOMIC DNA]</scope>
    <source>
        <strain evidence="11">Lab_2022b</strain>
    </source>
</reference>
<evidence type="ECO:0000256" key="10">
    <source>
        <dbReference type="RuleBase" id="RU351113"/>
    </source>
</evidence>
<keyword evidence="5 10" id="KW-0552">Olfaction</keyword>
<evidence type="ECO:0000313" key="12">
    <source>
        <dbReference type="Proteomes" id="UP001461498"/>
    </source>
</evidence>
<dbReference type="PANTHER" id="PTHR21137">
    <property type="entry name" value="ODORANT RECEPTOR"/>
    <property type="match status" value="1"/>
</dbReference>
<protein>
    <recommendedName>
        <fullName evidence="10">Odorant receptor</fullName>
    </recommendedName>
</protein>
<feature type="transmembrane region" description="Helical" evidence="10">
    <location>
        <begin position="81"/>
        <end position="100"/>
    </location>
</feature>
<comment type="caution">
    <text evidence="10">Lacks conserved residue(s) required for the propagation of feature annotation.</text>
</comment>
<dbReference type="EMBL" id="JAPXFL010000003">
    <property type="protein sequence ID" value="KAK9509302.1"/>
    <property type="molecule type" value="Genomic_DNA"/>
</dbReference>
<evidence type="ECO:0000256" key="6">
    <source>
        <dbReference type="ARBA" id="ARBA00022989"/>
    </source>
</evidence>
<feature type="transmembrane region" description="Helical" evidence="10">
    <location>
        <begin position="143"/>
        <end position="165"/>
    </location>
</feature>
<dbReference type="Pfam" id="PF02949">
    <property type="entry name" value="7tm_6"/>
    <property type="match status" value="1"/>
</dbReference>
<evidence type="ECO:0000256" key="5">
    <source>
        <dbReference type="ARBA" id="ARBA00022725"/>
    </source>
</evidence>
<comment type="caution">
    <text evidence="11">The sequence shown here is derived from an EMBL/GenBank/DDBJ whole genome shotgun (WGS) entry which is preliminary data.</text>
</comment>
<feature type="transmembrane region" description="Helical" evidence="10">
    <location>
        <begin position="317"/>
        <end position="339"/>
    </location>
</feature>